<dbReference type="Proteomes" id="UP001060215">
    <property type="component" value="Chromosome 6"/>
</dbReference>
<proteinExistence type="predicted"/>
<name>A0ACC0I8K0_9ERIC</name>
<sequence>MYNSLHFLQQSCSQCILRLFGEGIGQETNRNRVRGVGLLYPVECKKSRDQFAKQCRPTWVKHFDKQYASKKRLHRLLDDNELGRGPLSLPQPYTFKPTN</sequence>
<comment type="caution">
    <text evidence="1">The sequence shown here is derived from an EMBL/GenBank/DDBJ whole genome shotgun (WGS) entry which is preliminary data.</text>
</comment>
<dbReference type="EMBL" id="CM045763">
    <property type="protein sequence ID" value="KAI8022202.1"/>
    <property type="molecule type" value="Genomic_DNA"/>
</dbReference>
<reference evidence="1 2" key="1">
    <citation type="journal article" date="2022" name="Plant J.">
        <title>Chromosome-level genome of Camellia lanceoleosa provides a valuable resource for understanding genome evolution and self-incompatibility.</title>
        <authorList>
            <person name="Gong W."/>
            <person name="Xiao S."/>
            <person name="Wang L."/>
            <person name="Liao Z."/>
            <person name="Chang Y."/>
            <person name="Mo W."/>
            <person name="Hu G."/>
            <person name="Li W."/>
            <person name="Zhao G."/>
            <person name="Zhu H."/>
            <person name="Hu X."/>
            <person name="Ji K."/>
            <person name="Xiang X."/>
            <person name="Song Q."/>
            <person name="Yuan D."/>
            <person name="Jin S."/>
            <person name="Zhang L."/>
        </authorList>
    </citation>
    <scope>NUCLEOTIDE SEQUENCE [LARGE SCALE GENOMIC DNA]</scope>
    <source>
        <strain evidence="1">SQ_2022a</strain>
    </source>
</reference>
<evidence type="ECO:0000313" key="1">
    <source>
        <dbReference type="EMBL" id="KAI8022202.1"/>
    </source>
</evidence>
<evidence type="ECO:0000313" key="2">
    <source>
        <dbReference type="Proteomes" id="UP001060215"/>
    </source>
</evidence>
<organism evidence="1 2">
    <name type="scientific">Camellia lanceoleosa</name>
    <dbReference type="NCBI Taxonomy" id="1840588"/>
    <lineage>
        <taxon>Eukaryota</taxon>
        <taxon>Viridiplantae</taxon>
        <taxon>Streptophyta</taxon>
        <taxon>Embryophyta</taxon>
        <taxon>Tracheophyta</taxon>
        <taxon>Spermatophyta</taxon>
        <taxon>Magnoliopsida</taxon>
        <taxon>eudicotyledons</taxon>
        <taxon>Gunneridae</taxon>
        <taxon>Pentapetalae</taxon>
        <taxon>asterids</taxon>
        <taxon>Ericales</taxon>
        <taxon>Theaceae</taxon>
        <taxon>Camellia</taxon>
    </lineage>
</organism>
<protein>
    <submittedName>
        <fullName evidence="1">Uncharacterized protein</fullName>
    </submittedName>
</protein>
<keyword evidence="2" id="KW-1185">Reference proteome</keyword>
<gene>
    <name evidence="1" type="ORF">LOK49_LG03G03607</name>
</gene>
<accession>A0ACC0I8K0</accession>